<dbReference type="InterPro" id="IPR051727">
    <property type="entry name" value="DnaJ_C3_Co-chaperones"/>
</dbReference>
<proteinExistence type="predicted"/>
<dbReference type="InterPro" id="IPR036869">
    <property type="entry name" value="J_dom_sf"/>
</dbReference>
<keyword evidence="3" id="KW-0256">Endoplasmic reticulum</keyword>
<dbReference type="PROSITE" id="PS50076">
    <property type="entry name" value="DNAJ_2"/>
    <property type="match status" value="1"/>
</dbReference>
<keyword evidence="7" id="KW-1185">Reference proteome</keyword>
<dbReference type="Pfam" id="PF00226">
    <property type="entry name" value="DnaJ"/>
    <property type="match status" value="1"/>
</dbReference>
<dbReference type="InterPro" id="IPR001623">
    <property type="entry name" value="DnaJ_domain"/>
</dbReference>
<name>A0A6M8EIL9_9BACT</name>
<dbReference type="Proteomes" id="UP000503483">
    <property type="component" value="Chromosome"/>
</dbReference>
<dbReference type="SUPFAM" id="SSF46565">
    <property type="entry name" value="Chaperone J-domain"/>
    <property type="match status" value="1"/>
</dbReference>
<evidence type="ECO:0000256" key="2">
    <source>
        <dbReference type="ARBA" id="ARBA00022729"/>
    </source>
</evidence>
<gene>
    <name evidence="6" type="ORF">AACT_1188</name>
</gene>
<accession>A0A6M8EIL9</accession>
<dbReference type="KEGG" id="paco:AACT_1188"/>
<dbReference type="GO" id="GO:0051087">
    <property type="term" value="F:protein-folding chaperone binding"/>
    <property type="evidence" value="ECO:0007669"/>
    <property type="project" value="TreeGrafter"/>
</dbReference>
<dbReference type="PANTHER" id="PTHR44140">
    <property type="entry name" value="LD25575P"/>
    <property type="match status" value="1"/>
</dbReference>
<dbReference type="AlphaFoldDB" id="A0A6M8EIL9"/>
<evidence type="ECO:0000313" key="6">
    <source>
        <dbReference type="EMBL" id="QKE28368.1"/>
    </source>
</evidence>
<dbReference type="Gene3D" id="1.10.287.110">
    <property type="entry name" value="DnaJ domain"/>
    <property type="match status" value="1"/>
</dbReference>
<feature type="transmembrane region" description="Helical" evidence="4">
    <location>
        <begin position="6"/>
        <end position="38"/>
    </location>
</feature>
<reference evidence="6 7" key="1">
    <citation type="submission" date="2019-08" db="EMBL/GenBank/DDBJ databases">
        <title>Complete genome sequence of Arcobacter acticola.</title>
        <authorList>
            <person name="Miller W."/>
        </authorList>
    </citation>
    <scope>NUCLEOTIDE SEQUENCE [LARGE SCALE GENOMIC DNA]</scope>
    <source>
        <strain evidence="6 7">KCTC 52212</strain>
    </source>
</reference>
<keyword evidence="2" id="KW-0732">Signal</keyword>
<keyword evidence="4" id="KW-1133">Transmembrane helix</keyword>
<dbReference type="InterPro" id="IPR029024">
    <property type="entry name" value="TerB-like"/>
</dbReference>
<dbReference type="CDD" id="cd07316">
    <property type="entry name" value="terB_like_DjlA"/>
    <property type="match status" value="1"/>
</dbReference>
<dbReference type="EMBL" id="CP042652">
    <property type="protein sequence ID" value="QKE28368.1"/>
    <property type="molecule type" value="Genomic_DNA"/>
</dbReference>
<organism evidence="6 7">
    <name type="scientific">Arcobacter acticola</name>
    <dbReference type="NCBI Taxonomy" id="1849015"/>
    <lineage>
        <taxon>Bacteria</taxon>
        <taxon>Pseudomonadati</taxon>
        <taxon>Campylobacterota</taxon>
        <taxon>Epsilonproteobacteria</taxon>
        <taxon>Campylobacterales</taxon>
        <taxon>Arcobacteraceae</taxon>
        <taxon>Arcobacter</taxon>
    </lineage>
</organism>
<evidence type="ECO:0000259" key="5">
    <source>
        <dbReference type="PROSITE" id="PS50076"/>
    </source>
</evidence>
<evidence type="ECO:0000313" key="7">
    <source>
        <dbReference type="Proteomes" id="UP000503483"/>
    </source>
</evidence>
<dbReference type="PRINTS" id="PR00625">
    <property type="entry name" value="JDOMAIN"/>
</dbReference>
<feature type="domain" description="J" evidence="5">
    <location>
        <begin position="203"/>
        <end position="267"/>
    </location>
</feature>
<evidence type="ECO:0000256" key="4">
    <source>
        <dbReference type="SAM" id="Phobius"/>
    </source>
</evidence>
<dbReference type="SMART" id="SM00271">
    <property type="entry name" value="DnaJ"/>
    <property type="match status" value="1"/>
</dbReference>
<dbReference type="Pfam" id="PF05099">
    <property type="entry name" value="TerB"/>
    <property type="match status" value="1"/>
</dbReference>
<protein>
    <submittedName>
        <fullName evidence="6">DnaJ-like membrane chaperone protein</fullName>
    </submittedName>
</protein>
<dbReference type="GO" id="GO:0034975">
    <property type="term" value="P:protein folding in endoplasmic reticulum"/>
    <property type="evidence" value="ECO:0007669"/>
    <property type="project" value="TreeGrafter"/>
</dbReference>
<dbReference type="RefSeq" id="WP_172125920.1">
    <property type="nucleotide sequence ID" value="NZ_CP042652.1"/>
</dbReference>
<dbReference type="Gene3D" id="1.10.3680.10">
    <property type="entry name" value="TerB-like"/>
    <property type="match status" value="1"/>
</dbReference>
<dbReference type="GO" id="GO:0051787">
    <property type="term" value="F:misfolded protein binding"/>
    <property type="evidence" value="ECO:0007669"/>
    <property type="project" value="TreeGrafter"/>
</dbReference>
<dbReference type="CDD" id="cd06257">
    <property type="entry name" value="DnaJ"/>
    <property type="match status" value="1"/>
</dbReference>
<keyword evidence="4" id="KW-0472">Membrane</keyword>
<evidence type="ECO:0000256" key="1">
    <source>
        <dbReference type="ARBA" id="ARBA00004240"/>
    </source>
</evidence>
<dbReference type="PANTHER" id="PTHR44140:SF2">
    <property type="entry name" value="LD25575P"/>
    <property type="match status" value="1"/>
</dbReference>
<sequence length="267" mass="31219">MKLKKWIYIAILLVIFYYAFIANFFITLSILISLYVAFKLYRFYARRKLNKLTASKELFAKSELGLFVALVAKVAKADGRVQELEAQLIGIMFDDISKLFNEKEKARAILKEIFNEEKQKDNDTKQIAQDLNKLLSRSMLKRRQFLGFLIQLAFIDGGISQDEKKVLHDIMQELNIPSSVYDDIVNKFENMMKNKQQTMSSKEAYEILGVKESDDMDTIKKAYRQLIRKYHPDIISSQNKDESYMEKATSKTQEINQAYQVIKDEKK</sequence>
<comment type="subcellular location">
    <subcellularLocation>
        <location evidence="1">Endoplasmic reticulum</location>
    </subcellularLocation>
</comment>
<evidence type="ECO:0000256" key="3">
    <source>
        <dbReference type="ARBA" id="ARBA00022824"/>
    </source>
</evidence>
<keyword evidence="4" id="KW-0812">Transmembrane</keyword>
<dbReference type="InterPro" id="IPR007791">
    <property type="entry name" value="DjlA_N"/>
</dbReference>